<dbReference type="Proteomes" id="UP000007752">
    <property type="component" value="Chromosome 3"/>
</dbReference>
<accession>A3AKH0</accession>
<organism evidence="2">
    <name type="scientific">Oryza sativa subsp. japonica</name>
    <name type="common">Rice</name>
    <dbReference type="NCBI Taxonomy" id="39947"/>
    <lineage>
        <taxon>Eukaryota</taxon>
        <taxon>Viridiplantae</taxon>
        <taxon>Streptophyta</taxon>
        <taxon>Embryophyta</taxon>
        <taxon>Tracheophyta</taxon>
        <taxon>Spermatophyta</taxon>
        <taxon>Magnoliopsida</taxon>
        <taxon>Liliopsida</taxon>
        <taxon>Poales</taxon>
        <taxon>Poaceae</taxon>
        <taxon>BOP clade</taxon>
        <taxon>Oryzoideae</taxon>
        <taxon>Oryzeae</taxon>
        <taxon>Oryzinae</taxon>
        <taxon>Oryza</taxon>
        <taxon>Oryza sativa</taxon>
    </lineage>
</organism>
<keyword evidence="1" id="KW-0732">Signal</keyword>
<dbReference type="AlphaFoldDB" id="A3AKH0"/>
<evidence type="ECO:0000313" key="2">
    <source>
        <dbReference type="EMBL" id="EAZ27809.1"/>
    </source>
</evidence>
<feature type="chain" id="PRO_5002651350" evidence="1">
    <location>
        <begin position="25"/>
        <end position="452"/>
    </location>
</feature>
<sequence>MASSSPRFGLAAIVLAHRTVLWRAIDNTQQSIKTLLKVKQTVFEEKYLGLPTPSGRIKSGKFQSLKEKFEKRLSDWCEKNLSMGRKEVLIKSVLQALPMYMMSVSKIPVSLCEEYMQLIRKFWWGEDRHKRKVHWISWHQLVKPKSQGGISFRYLKLFNQALLARQAWRLIQYPDSLCAKVLKAKYYPNGIIWRIGSESKIIIWRDNWIPREHNLKVLGKRSRARLKWVADLMLPNKQEWDERLIRQLFYPADADIILNIQLSHRMTEDFIAWHYDRVGMFTVRSAYKLALDIQTRSQGNVVGCSSAADGRKVWSDLWSTQAKALRSEMRKIWQLPPEQAFEKTGPDWLLMLLQQADPSIRAAALLLLWRAWFLRNDIIHGNGKAQTSASVMFLQHYAETLFMVRQKEVDLKGKGICQPNMHVRPSVPDSRTVWKPPPPGWVKLNVDGAFSA</sequence>
<evidence type="ECO:0000256" key="1">
    <source>
        <dbReference type="SAM" id="SignalP"/>
    </source>
</evidence>
<proteinExistence type="predicted"/>
<gene>
    <name evidence="2" type="ORF">OsJ_11756</name>
</gene>
<reference evidence="2" key="1">
    <citation type="journal article" date="2005" name="PLoS Biol.">
        <title>The genomes of Oryza sativa: a history of duplications.</title>
        <authorList>
            <person name="Yu J."/>
            <person name="Wang J."/>
            <person name="Lin W."/>
            <person name="Li S."/>
            <person name="Li H."/>
            <person name="Zhou J."/>
            <person name="Ni P."/>
            <person name="Dong W."/>
            <person name="Hu S."/>
            <person name="Zeng C."/>
            <person name="Zhang J."/>
            <person name="Zhang Y."/>
            <person name="Li R."/>
            <person name="Xu Z."/>
            <person name="Li S."/>
            <person name="Li X."/>
            <person name="Zheng H."/>
            <person name="Cong L."/>
            <person name="Lin L."/>
            <person name="Yin J."/>
            <person name="Geng J."/>
            <person name="Li G."/>
            <person name="Shi J."/>
            <person name="Liu J."/>
            <person name="Lv H."/>
            <person name="Li J."/>
            <person name="Wang J."/>
            <person name="Deng Y."/>
            <person name="Ran L."/>
            <person name="Shi X."/>
            <person name="Wang X."/>
            <person name="Wu Q."/>
            <person name="Li C."/>
            <person name="Ren X."/>
            <person name="Wang J."/>
            <person name="Wang X."/>
            <person name="Li D."/>
            <person name="Liu D."/>
            <person name="Zhang X."/>
            <person name="Ji Z."/>
            <person name="Zhao W."/>
            <person name="Sun Y."/>
            <person name="Zhang Z."/>
            <person name="Bao J."/>
            <person name="Han Y."/>
            <person name="Dong L."/>
            <person name="Ji J."/>
            <person name="Chen P."/>
            <person name="Wu S."/>
            <person name="Liu J."/>
            <person name="Xiao Y."/>
            <person name="Bu D."/>
            <person name="Tan J."/>
            <person name="Yang L."/>
            <person name="Ye C."/>
            <person name="Zhang J."/>
            <person name="Xu J."/>
            <person name="Zhou Y."/>
            <person name="Yu Y."/>
            <person name="Zhang B."/>
            <person name="Zhuang S."/>
            <person name="Wei H."/>
            <person name="Liu B."/>
            <person name="Lei M."/>
            <person name="Yu H."/>
            <person name="Li Y."/>
            <person name="Xu H."/>
            <person name="Wei S."/>
            <person name="He X."/>
            <person name="Fang L."/>
            <person name="Zhang Z."/>
            <person name="Zhang Y."/>
            <person name="Huang X."/>
            <person name="Su Z."/>
            <person name="Tong W."/>
            <person name="Li J."/>
            <person name="Tong Z."/>
            <person name="Li S."/>
            <person name="Ye J."/>
            <person name="Wang L."/>
            <person name="Fang L."/>
            <person name="Lei T."/>
            <person name="Chen C."/>
            <person name="Chen H."/>
            <person name="Xu Z."/>
            <person name="Li H."/>
            <person name="Huang H."/>
            <person name="Zhang F."/>
            <person name="Xu H."/>
            <person name="Li N."/>
            <person name="Zhao C."/>
            <person name="Li S."/>
            <person name="Dong L."/>
            <person name="Huang Y."/>
            <person name="Li L."/>
            <person name="Xi Y."/>
            <person name="Qi Q."/>
            <person name="Li W."/>
            <person name="Zhang B."/>
            <person name="Hu W."/>
            <person name="Zhang Y."/>
            <person name="Tian X."/>
            <person name="Jiao Y."/>
            <person name="Liang X."/>
            <person name="Jin J."/>
            <person name="Gao L."/>
            <person name="Zheng W."/>
            <person name="Hao B."/>
            <person name="Liu S."/>
            <person name="Wang W."/>
            <person name="Yuan L."/>
            <person name="Cao M."/>
            <person name="McDermott J."/>
            <person name="Samudrala R."/>
            <person name="Wang J."/>
            <person name="Wong G.K."/>
            <person name="Yang H."/>
        </authorList>
    </citation>
    <scope>NUCLEOTIDE SEQUENCE [LARGE SCALE GENOMIC DNA]</scope>
</reference>
<dbReference type="EMBL" id="CM000140">
    <property type="protein sequence ID" value="EAZ27809.1"/>
    <property type="molecule type" value="Genomic_DNA"/>
</dbReference>
<dbReference type="PANTHER" id="PTHR33116">
    <property type="entry name" value="REVERSE TRANSCRIPTASE ZINC-BINDING DOMAIN-CONTAINING PROTEIN-RELATED-RELATED"/>
    <property type="match status" value="1"/>
</dbReference>
<name>A3AKH0_ORYSJ</name>
<reference evidence="2" key="2">
    <citation type="submission" date="2008-12" db="EMBL/GenBank/DDBJ databases">
        <title>Improved gene annotation of the rice (Oryza sativa) genomes.</title>
        <authorList>
            <person name="Wang J."/>
            <person name="Li R."/>
            <person name="Fan W."/>
            <person name="Huang Q."/>
            <person name="Zhang J."/>
            <person name="Zhou Y."/>
            <person name="Hu Y."/>
            <person name="Zi S."/>
            <person name="Li J."/>
            <person name="Ni P."/>
            <person name="Zheng H."/>
            <person name="Zhang Y."/>
            <person name="Zhao M."/>
            <person name="Hao Q."/>
            <person name="McDermott J."/>
            <person name="Samudrala R."/>
            <person name="Kristiansen K."/>
            <person name="Wong G.K.-S."/>
        </authorList>
    </citation>
    <scope>NUCLEOTIDE SEQUENCE</scope>
</reference>
<protein>
    <submittedName>
        <fullName evidence="2">Uncharacterized protein</fullName>
    </submittedName>
</protein>
<dbReference type="PANTHER" id="PTHR33116:SF86">
    <property type="entry name" value="REVERSE TRANSCRIPTASE DOMAIN-CONTAINING PROTEIN"/>
    <property type="match status" value="1"/>
</dbReference>
<feature type="signal peptide" evidence="1">
    <location>
        <begin position="1"/>
        <end position="24"/>
    </location>
</feature>